<dbReference type="InterPro" id="IPR002104">
    <property type="entry name" value="Integrase_catalytic"/>
</dbReference>
<dbReference type="OrthoDB" id="662444at2"/>
<dbReference type="Pfam" id="PF00589">
    <property type="entry name" value="Phage_integrase"/>
    <property type="match status" value="1"/>
</dbReference>
<name>A0A0B7IVV8_9PROT</name>
<dbReference type="Gene3D" id="1.10.150.130">
    <property type="match status" value="1"/>
</dbReference>
<evidence type="ECO:0000259" key="5">
    <source>
        <dbReference type="PROSITE" id="PS51898"/>
    </source>
</evidence>
<proteinExistence type="predicted"/>
<dbReference type="CDD" id="cd00796">
    <property type="entry name" value="INT_Rci_Hp1_C"/>
    <property type="match status" value="1"/>
</dbReference>
<feature type="domain" description="Core-binding (CB)" evidence="6">
    <location>
        <begin position="58"/>
        <end position="137"/>
    </location>
</feature>
<dbReference type="InterPro" id="IPR013762">
    <property type="entry name" value="Integrase-like_cat_sf"/>
</dbReference>
<evidence type="ECO:0000256" key="2">
    <source>
        <dbReference type="ARBA" id="ARBA00023125"/>
    </source>
</evidence>
<reference evidence="8" key="1">
    <citation type="submission" date="2014-12" db="EMBL/GenBank/DDBJ databases">
        <authorList>
            <person name="Salcher M.M."/>
        </authorList>
    </citation>
    <scope>NUCLEOTIDE SEQUENCE [LARGE SCALE GENOMIC DNA]</scope>
    <source>
        <strain evidence="8">MMS-10A-171</strain>
    </source>
</reference>
<dbReference type="PANTHER" id="PTHR30349:SF94">
    <property type="entry name" value="INTEGRASE_RECOMBINASE HI_1414-RELATED"/>
    <property type="match status" value="1"/>
</dbReference>
<organism evidence="7 8">
    <name type="scientific">Candidatus Methylopumilus turicensis</name>
    <dbReference type="NCBI Taxonomy" id="1581680"/>
    <lineage>
        <taxon>Bacteria</taxon>
        <taxon>Pseudomonadati</taxon>
        <taxon>Pseudomonadota</taxon>
        <taxon>Betaproteobacteria</taxon>
        <taxon>Nitrosomonadales</taxon>
        <taxon>Methylophilaceae</taxon>
        <taxon>Candidatus Methylopumilus</taxon>
    </lineage>
</organism>
<feature type="domain" description="Tyr recombinase" evidence="5">
    <location>
        <begin position="159"/>
        <end position="328"/>
    </location>
</feature>
<evidence type="ECO:0000313" key="8">
    <source>
        <dbReference type="Proteomes" id="UP000056322"/>
    </source>
</evidence>
<evidence type="ECO:0000256" key="4">
    <source>
        <dbReference type="PROSITE-ProRule" id="PRU01248"/>
    </source>
</evidence>
<sequence>MATYRKRCGKWQARVTRKGYETLSKTFVSKKDAQYWARGIESNIDKGAYKNLRYAQKITFKELIERFINEVTPSMRGAAADTYRLRAIARRPISKLSMTELTPTKLAEYRDQRLKIIAPNTMLRELSYFSAIINHARREWGLNIENPVAMIKKPPMPEGRTRVLTEDEKIRIINAIQRAKPANTNVWVPAIIEFALATAMRLGEITSLLWKDVDFNNRTAFLPITKNGSCRYVPLSNTAIKILNELPRNHDRVFPFINGSVSLAFTRYSRKAGVKGVRFHDLRHSAITAMSGKLTNVIELSSVTGHRSLSMLKRYIHLNVSELAKKLDDQTKANP</sequence>
<dbReference type="STRING" id="1581680.BN1209_0148"/>
<evidence type="ECO:0000256" key="1">
    <source>
        <dbReference type="ARBA" id="ARBA00022908"/>
    </source>
</evidence>
<dbReference type="GO" id="GO:0003677">
    <property type="term" value="F:DNA binding"/>
    <property type="evidence" value="ECO:0007669"/>
    <property type="project" value="UniProtKB-UniRule"/>
</dbReference>
<dbReference type="InterPro" id="IPR057084">
    <property type="entry name" value="Int_N"/>
</dbReference>
<keyword evidence="3" id="KW-0233">DNA recombination</keyword>
<dbReference type="KEGG" id="mbac:BN1209_0148"/>
<gene>
    <name evidence="7" type="ORF">BN1209_0148</name>
</gene>
<dbReference type="InterPro" id="IPR044068">
    <property type="entry name" value="CB"/>
</dbReference>
<dbReference type="Gene3D" id="1.10.443.10">
    <property type="entry name" value="Intergrase catalytic core"/>
    <property type="match status" value="1"/>
</dbReference>
<dbReference type="InterPro" id="IPR011010">
    <property type="entry name" value="DNA_brk_join_enz"/>
</dbReference>
<dbReference type="InterPro" id="IPR010998">
    <property type="entry name" value="Integrase_recombinase_N"/>
</dbReference>
<protein>
    <submittedName>
        <fullName evidence="7">Integrase family protein</fullName>
    </submittedName>
</protein>
<dbReference type="SUPFAM" id="SSF56349">
    <property type="entry name" value="DNA breaking-rejoining enzymes"/>
    <property type="match status" value="1"/>
</dbReference>
<evidence type="ECO:0000259" key="6">
    <source>
        <dbReference type="PROSITE" id="PS51900"/>
    </source>
</evidence>
<evidence type="ECO:0000256" key="3">
    <source>
        <dbReference type="ARBA" id="ARBA00023172"/>
    </source>
</evidence>
<dbReference type="RefSeq" id="WP_045750517.1">
    <property type="nucleotide sequence ID" value="NZ_LN794158.1"/>
</dbReference>
<dbReference type="GO" id="GO:0015074">
    <property type="term" value="P:DNA integration"/>
    <property type="evidence" value="ECO:0007669"/>
    <property type="project" value="UniProtKB-KW"/>
</dbReference>
<dbReference type="PANTHER" id="PTHR30349">
    <property type="entry name" value="PHAGE INTEGRASE-RELATED"/>
    <property type="match status" value="1"/>
</dbReference>
<dbReference type="GO" id="GO:0006310">
    <property type="term" value="P:DNA recombination"/>
    <property type="evidence" value="ECO:0007669"/>
    <property type="project" value="UniProtKB-KW"/>
</dbReference>
<dbReference type="Pfam" id="PF24624">
    <property type="entry name" value="Int_N"/>
    <property type="match status" value="1"/>
</dbReference>
<dbReference type="EMBL" id="LN794158">
    <property type="protein sequence ID" value="CEN55202.1"/>
    <property type="molecule type" value="Genomic_DNA"/>
</dbReference>
<dbReference type="HOGENOM" id="CLU_027562_32_1_4"/>
<dbReference type="PROSITE" id="PS51900">
    <property type="entry name" value="CB"/>
    <property type="match status" value="1"/>
</dbReference>
<keyword evidence="1" id="KW-0229">DNA integration</keyword>
<dbReference type="InterPro" id="IPR050090">
    <property type="entry name" value="Tyrosine_recombinase_XerCD"/>
</dbReference>
<keyword evidence="2 4" id="KW-0238">DNA-binding</keyword>
<accession>A0A0B7IVV8</accession>
<dbReference type="Proteomes" id="UP000056322">
    <property type="component" value="Chromosome 1"/>
</dbReference>
<dbReference type="PROSITE" id="PS51898">
    <property type="entry name" value="TYR_RECOMBINASE"/>
    <property type="match status" value="1"/>
</dbReference>
<evidence type="ECO:0000313" key="7">
    <source>
        <dbReference type="EMBL" id="CEN55202.1"/>
    </source>
</evidence>
<dbReference type="AlphaFoldDB" id="A0A0B7IVV8"/>
<keyword evidence="8" id="KW-1185">Reference proteome</keyword>